<proteinExistence type="predicted"/>
<feature type="transmembrane region" description="Helical" evidence="1">
    <location>
        <begin position="200"/>
        <end position="221"/>
    </location>
</feature>
<protein>
    <recommendedName>
        <fullName evidence="4">ABC transporter permease</fullName>
    </recommendedName>
</protein>
<dbReference type="RefSeq" id="WP_086742310.1">
    <property type="nucleotide sequence ID" value="NZ_MWPV01000001.1"/>
</dbReference>
<dbReference type="OrthoDB" id="6398332at2"/>
<keyword evidence="1" id="KW-0472">Membrane</keyword>
<reference evidence="2 3" key="1">
    <citation type="submission" date="2017-02" db="EMBL/GenBank/DDBJ databases">
        <title>Pseudoalteromonas ulvae TC14 Genome.</title>
        <authorList>
            <person name="Molmeret M."/>
        </authorList>
    </citation>
    <scope>NUCLEOTIDE SEQUENCE [LARGE SCALE GENOMIC DNA]</scope>
    <source>
        <strain evidence="2">TC14</strain>
    </source>
</reference>
<organism evidence="2 3">
    <name type="scientific">Pseudoalteromonas ulvae</name>
    <dbReference type="NCBI Taxonomy" id="107327"/>
    <lineage>
        <taxon>Bacteria</taxon>
        <taxon>Pseudomonadati</taxon>
        <taxon>Pseudomonadota</taxon>
        <taxon>Gammaproteobacteria</taxon>
        <taxon>Alteromonadales</taxon>
        <taxon>Pseudoalteromonadaceae</taxon>
        <taxon>Pseudoalteromonas</taxon>
    </lineage>
</organism>
<keyword evidence="1" id="KW-0812">Transmembrane</keyword>
<dbReference type="GO" id="GO:0005886">
    <property type="term" value="C:plasma membrane"/>
    <property type="evidence" value="ECO:0007669"/>
    <property type="project" value="UniProtKB-SubCell"/>
</dbReference>
<name>A0A244CTL5_PSEDV</name>
<keyword evidence="1" id="KW-1133">Transmembrane helix</keyword>
<sequence length="273" mass="30566">MLIQQSISRAWCLATFEMVRLFFTKRGLLALAAFATVWFVILRYPVNSAVSIVSSEDFRQMAMQMFGVLGLSELLTWKVPELAIYWLVALYSFPVFALFAASDQTCSDRTRGTLRFITLRSTRNEVVFGRFIGQLLIVTALITLTLLATVAMATYRESALFLPGLSKAALLFKELVLAVLPFIALMAFLNSFIRSSKLAIVMCVLFYGVGSALIAILSHYLPYSEYLFYIYPGFQLNDVIGQQSFSVSNYVTPLIQTVCYLAAASYVMKRSAL</sequence>
<dbReference type="Pfam" id="PF12679">
    <property type="entry name" value="ABC2_membrane_2"/>
    <property type="match status" value="1"/>
</dbReference>
<feature type="transmembrane region" description="Helical" evidence="1">
    <location>
        <begin position="27"/>
        <end position="46"/>
    </location>
</feature>
<accession>A0A244CTL5</accession>
<keyword evidence="3" id="KW-1185">Reference proteome</keyword>
<feature type="transmembrane region" description="Helical" evidence="1">
    <location>
        <begin position="175"/>
        <end position="193"/>
    </location>
</feature>
<gene>
    <name evidence="2" type="ORF">B1199_01230</name>
</gene>
<feature type="transmembrane region" description="Helical" evidence="1">
    <location>
        <begin position="250"/>
        <end position="268"/>
    </location>
</feature>
<dbReference type="GO" id="GO:0140359">
    <property type="term" value="F:ABC-type transporter activity"/>
    <property type="evidence" value="ECO:0007669"/>
    <property type="project" value="InterPro"/>
</dbReference>
<comment type="caution">
    <text evidence="2">The sequence shown here is derived from an EMBL/GenBank/DDBJ whole genome shotgun (WGS) entry which is preliminary data.</text>
</comment>
<dbReference type="EMBL" id="MWPV01000001">
    <property type="protein sequence ID" value="OUL58934.1"/>
    <property type="molecule type" value="Genomic_DNA"/>
</dbReference>
<feature type="transmembrane region" description="Helical" evidence="1">
    <location>
        <begin position="83"/>
        <end position="101"/>
    </location>
</feature>
<evidence type="ECO:0008006" key="4">
    <source>
        <dbReference type="Google" id="ProtNLM"/>
    </source>
</evidence>
<evidence type="ECO:0000256" key="1">
    <source>
        <dbReference type="SAM" id="Phobius"/>
    </source>
</evidence>
<evidence type="ECO:0000313" key="2">
    <source>
        <dbReference type="EMBL" id="OUL58934.1"/>
    </source>
</evidence>
<dbReference type="PANTHER" id="PTHR43471">
    <property type="entry name" value="ABC TRANSPORTER PERMEASE"/>
    <property type="match status" value="1"/>
</dbReference>
<feature type="transmembrane region" description="Helical" evidence="1">
    <location>
        <begin position="131"/>
        <end position="155"/>
    </location>
</feature>
<dbReference type="AlphaFoldDB" id="A0A244CTL5"/>
<dbReference type="Proteomes" id="UP000194841">
    <property type="component" value="Unassembled WGS sequence"/>
</dbReference>
<evidence type="ECO:0000313" key="3">
    <source>
        <dbReference type="Proteomes" id="UP000194841"/>
    </source>
</evidence>